<dbReference type="STRING" id="358396.CHINAEXTREME_17200"/>
<name>M0LS89_NATLA</name>
<evidence type="ECO:0000313" key="2">
    <source>
        <dbReference type="EMBL" id="APW99400.1"/>
    </source>
</evidence>
<reference evidence="2" key="3">
    <citation type="submission" date="2017-01" db="EMBL/GenBank/DDBJ databases">
        <authorList>
            <person name="Mah S.A."/>
            <person name="Swanson W.J."/>
            <person name="Moy G.W."/>
            <person name="Vacquier V.D."/>
        </authorList>
    </citation>
    <scope>NUCLEOTIDE SEQUENCE</scope>
    <source>
        <strain evidence="2">AJ5</strain>
    </source>
</reference>
<keyword evidence="4" id="KW-1185">Reference proteome</keyword>
<dbReference type="eggNOG" id="ENOG502N5Y9">
    <property type="taxonomic scope" value="Archaea"/>
</dbReference>
<sequence length="149" mass="16923">MKRIERSEKPGNKYRTFCWGCESWGPMTSGQHFRESLHPHVLPADGDPDDPEDVIPLEEYDYEDEWEDLVDDVVDRRTDRARADGSPDDNPPDDNSKSTDENPVSGGHEFECPNCETDVTGYPDNCPHCSVPYNWGDNREDAASAHTHE</sequence>
<reference evidence="2 5" key="1">
    <citation type="journal article" date="2011" name="J. Bacteriol.">
        <title>Genome sequence of Halobiforma lacisalsi AJ5, an extremely halophilic archaeon which harbors a bop gene.</title>
        <authorList>
            <person name="Jiang X."/>
            <person name="Wang S."/>
            <person name="Cheng H."/>
            <person name="Huo Y."/>
            <person name="Zhang X."/>
            <person name="Zhu X."/>
            <person name="Han X."/>
            <person name="Ni P."/>
            <person name="Wu M."/>
        </authorList>
    </citation>
    <scope>NUCLEOTIDE SEQUENCE [LARGE SCALE GENOMIC DNA]</scope>
    <source>
        <strain evidence="2 5">AJ5</strain>
    </source>
</reference>
<dbReference type="AlphaFoldDB" id="M0LS89"/>
<feature type="compositionally biased region" description="Basic and acidic residues" evidence="1">
    <location>
        <begin position="73"/>
        <end position="85"/>
    </location>
</feature>
<dbReference type="Proteomes" id="UP000186547">
    <property type="component" value="Chromosome"/>
</dbReference>
<dbReference type="KEGG" id="hlc:CHINAEXTREME17200"/>
<dbReference type="RefSeq" id="WP_007140854.1">
    <property type="nucleotide sequence ID" value="NZ_AOLZ01000027.1"/>
</dbReference>
<dbReference type="EMBL" id="AOLZ01000027">
    <property type="protein sequence ID" value="EMA35299.1"/>
    <property type="molecule type" value="Genomic_DNA"/>
</dbReference>
<dbReference type="Proteomes" id="UP000011555">
    <property type="component" value="Unassembled WGS sequence"/>
</dbReference>
<accession>M0LS89</accession>
<organism evidence="3 4">
    <name type="scientific">Natronobacterium lacisalsi AJ5</name>
    <dbReference type="NCBI Taxonomy" id="358396"/>
    <lineage>
        <taxon>Archaea</taxon>
        <taxon>Methanobacteriati</taxon>
        <taxon>Methanobacteriota</taxon>
        <taxon>Stenosarchaea group</taxon>
        <taxon>Halobacteria</taxon>
        <taxon>Halobacteriales</taxon>
        <taxon>Natrialbaceae</taxon>
        <taxon>Natronobacterium</taxon>
    </lineage>
</organism>
<evidence type="ECO:0000313" key="4">
    <source>
        <dbReference type="Proteomes" id="UP000011555"/>
    </source>
</evidence>
<protein>
    <submittedName>
        <fullName evidence="3">Uncharacterized protein</fullName>
    </submittedName>
</protein>
<proteinExistence type="predicted"/>
<reference evidence="3 4" key="2">
    <citation type="journal article" date="2014" name="PLoS Genet.">
        <title>Phylogenetically driven sequencing of extremely halophilic archaea reveals strategies for static and dynamic osmo-response.</title>
        <authorList>
            <person name="Becker E.A."/>
            <person name="Seitzer P.M."/>
            <person name="Tritt A."/>
            <person name="Larsen D."/>
            <person name="Krusor M."/>
            <person name="Yao A.I."/>
            <person name="Wu D."/>
            <person name="Madern D."/>
            <person name="Eisen J.A."/>
            <person name="Darling A.E."/>
            <person name="Facciotti M.T."/>
        </authorList>
    </citation>
    <scope>NUCLEOTIDE SEQUENCE [LARGE SCALE GENOMIC DNA]</scope>
    <source>
        <strain evidence="3 4">AJ5</strain>
    </source>
</reference>
<dbReference type="EMBL" id="CP019285">
    <property type="protein sequence ID" value="APW99400.1"/>
    <property type="molecule type" value="Genomic_DNA"/>
</dbReference>
<evidence type="ECO:0000313" key="5">
    <source>
        <dbReference type="Proteomes" id="UP000186547"/>
    </source>
</evidence>
<evidence type="ECO:0000313" key="3">
    <source>
        <dbReference type="EMBL" id="EMA35299.1"/>
    </source>
</evidence>
<feature type="compositionally biased region" description="Acidic residues" evidence="1">
    <location>
        <begin position="46"/>
        <end position="72"/>
    </location>
</feature>
<feature type="region of interest" description="Disordered" evidence="1">
    <location>
        <begin position="37"/>
        <end position="149"/>
    </location>
</feature>
<feature type="compositionally biased region" description="Basic and acidic residues" evidence="1">
    <location>
        <begin position="137"/>
        <end position="149"/>
    </location>
</feature>
<gene>
    <name evidence="3" type="ORF">C445_05583</name>
    <name evidence="2" type="ORF">CHINAEXTREME_17200</name>
</gene>
<evidence type="ECO:0000256" key="1">
    <source>
        <dbReference type="SAM" id="MobiDB-lite"/>
    </source>
</evidence>